<organism evidence="1 2">
    <name type="scientific">Solanum verrucosum</name>
    <dbReference type="NCBI Taxonomy" id="315347"/>
    <lineage>
        <taxon>Eukaryota</taxon>
        <taxon>Viridiplantae</taxon>
        <taxon>Streptophyta</taxon>
        <taxon>Embryophyta</taxon>
        <taxon>Tracheophyta</taxon>
        <taxon>Spermatophyta</taxon>
        <taxon>Magnoliopsida</taxon>
        <taxon>eudicotyledons</taxon>
        <taxon>Gunneridae</taxon>
        <taxon>Pentapetalae</taxon>
        <taxon>asterids</taxon>
        <taxon>lamiids</taxon>
        <taxon>Solanales</taxon>
        <taxon>Solanaceae</taxon>
        <taxon>Solanoideae</taxon>
        <taxon>Solaneae</taxon>
        <taxon>Solanum</taxon>
    </lineage>
</organism>
<reference evidence="1" key="1">
    <citation type="submission" date="2023-08" db="EMBL/GenBank/DDBJ databases">
        <title>A de novo genome assembly of Solanum verrucosum Schlechtendal, a Mexican diploid species geographically isolated from the other diploid A-genome species in potato relatives.</title>
        <authorList>
            <person name="Hosaka K."/>
        </authorList>
    </citation>
    <scope>NUCLEOTIDE SEQUENCE</scope>
    <source>
        <tissue evidence="1">Young leaves</tissue>
    </source>
</reference>
<dbReference type="AlphaFoldDB" id="A0AAF0V077"/>
<keyword evidence="2" id="KW-1185">Reference proteome</keyword>
<evidence type="ECO:0000313" key="2">
    <source>
        <dbReference type="Proteomes" id="UP001234989"/>
    </source>
</evidence>
<proteinExistence type="predicted"/>
<dbReference type="EMBL" id="CP133622">
    <property type="protein sequence ID" value="WMV54501.1"/>
    <property type="molecule type" value="Genomic_DNA"/>
</dbReference>
<protein>
    <submittedName>
        <fullName evidence="1">Uncharacterized protein</fullName>
    </submittedName>
</protein>
<evidence type="ECO:0000313" key="1">
    <source>
        <dbReference type="EMBL" id="WMV54501.1"/>
    </source>
</evidence>
<gene>
    <name evidence="1" type="ORF">MTR67_047886</name>
</gene>
<name>A0AAF0V077_SOLVR</name>
<accession>A0AAF0V077</accession>
<sequence>MFIDSSDEPSEDSDEELDVLAQPGVDLPSRRKSNKLRGKWNVIAKFLGDWKLEFSRLLDYADMIKSTNPGSSCWVRTDNETILGLHLFKYFYVCFAALKNGWLEGCRVDYRIGWMLSEG</sequence>
<dbReference type="Proteomes" id="UP001234989">
    <property type="component" value="Chromosome 11"/>
</dbReference>